<evidence type="ECO:0000313" key="2">
    <source>
        <dbReference type="EMBL" id="ELQ44538.1"/>
    </source>
</evidence>
<accession>A0AA97P9K5</accession>
<dbReference type="EMBL" id="JH793491">
    <property type="protein sequence ID" value="ELQ44538.1"/>
    <property type="molecule type" value="Genomic_DNA"/>
</dbReference>
<name>A0AA97P9K5_PYRO3</name>
<feature type="coiled-coil region" evidence="1">
    <location>
        <begin position="151"/>
        <end position="199"/>
    </location>
</feature>
<proteinExistence type="predicted"/>
<reference evidence="2" key="1">
    <citation type="journal article" date="2012" name="PLoS Genet.">
        <title>Comparative analysis of the genomes of two field isolates of the rice blast fungus Magnaporthe oryzae.</title>
        <authorList>
            <person name="Xue M."/>
            <person name="Yang J."/>
            <person name="Li Z."/>
            <person name="Hu S."/>
            <person name="Yao N."/>
            <person name="Dean R.A."/>
            <person name="Zhao W."/>
            <person name="Shen M."/>
            <person name="Zhang H."/>
            <person name="Li C."/>
            <person name="Liu L."/>
            <person name="Cao L."/>
            <person name="Xu X."/>
            <person name="Xing Y."/>
            <person name="Hsiang T."/>
            <person name="Zhang Z."/>
            <person name="Xu J.R."/>
            <person name="Peng Y.L."/>
        </authorList>
    </citation>
    <scope>NUCLEOTIDE SEQUENCE</scope>
    <source>
        <strain evidence="2">Y34</strain>
    </source>
</reference>
<sequence>MALGLDAVDADMLEMTEKEPKLPEDRPKFPLKKPQNPFRATPCIYRYYIHGSSTAREAQFLAQRKAPLSVNTSEAFAWAAGILSDPNNLPATGLSDLKGIVDRFRGRLAECCRERGQKALVNKTDIQRALVSLGWTTAKTTHENPGLEDTIQKYEEARNAKFAELEQLKSAIEAAKLDLRDAENAHDTAKKAKENFELQEDYNRVLLFSWTVCAGGVDQLGKWSHEYPCEFELLCNAAKAMMTTTPSSNSGFTSQK</sequence>
<gene>
    <name evidence="2" type="ORF">OOU_Y34scaffold00079g4</name>
</gene>
<dbReference type="AlphaFoldDB" id="A0AA97P9K5"/>
<evidence type="ECO:0000256" key="1">
    <source>
        <dbReference type="SAM" id="Coils"/>
    </source>
</evidence>
<keyword evidence="1" id="KW-0175">Coiled coil</keyword>
<organism evidence="2">
    <name type="scientific">Pyricularia oryzae (strain Y34)</name>
    <name type="common">Rice blast fungus</name>
    <name type="synonym">Magnaporthe oryzae</name>
    <dbReference type="NCBI Taxonomy" id="1143189"/>
    <lineage>
        <taxon>Eukaryota</taxon>
        <taxon>Fungi</taxon>
        <taxon>Dikarya</taxon>
        <taxon>Ascomycota</taxon>
        <taxon>Pezizomycotina</taxon>
        <taxon>Sordariomycetes</taxon>
        <taxon>Sordariomycetidae</taxon>
        <taxon>Magnaporthales</taxon>
        <taxon>Pyriculariaceae</taxon>
        <taxon>Pyricularia</taxon>
    </lineage>
</organism>
<protein>
    <submittedName>
        <fullName evidence="2">Uncharacterized protein</fullName>
    </submittedName>
</protein>
<dbReference type="Proteomes" id="UP000011086">
    <property type="component" value="Unassembled WGS sequence"/>
</dbReference>